<dbReference type="RefSeq" id="WP_373655927.1">
    <property type="nucleotide sequence ID" value="NZ_JBGUAW010000006.1"/>
</dbReference>
<evidence type="ECO:0000259" key="3">
    <source>
        <dbReference type="PROSITE" id="PS01031"/>
    </source>
</evidence>
<reference evidence="4 5" key="1">
    <citation type="submission" date="2024-08" db="EMBL/GenBank/DDBJ databases">
        <title>Whole-genome sequencing of halo(alkali)philic microorganisms from hypersaline lakes.</title>
        <authorList>
            <person name="Sorokin D.Y."/>
            <person name="Merkel A.Y."/>
            <person name="Messina E."/>
            <person name="Yakimov M."/>
        </authorList>
    </citation>
    <scope>NUCLEOTIDE SEQUENCE [LARGE SCALE GENOMIC DNA]</scope>
    <source>
        <strain evidence="4 5">Cl-TMA</strain>
    </source>
</reference>
<dbReference type="InterPro" id="IPR031107">
    <property type="entry name" value="Small_HSP"/>
</dbReference>
<evidence type="ECO:0000256" key="1">
    <source>
        <dbReference type="PROSITE-ProRule" id="PRU00285"/>
    </source>
</evidence>
<comment type="caution">
    <text evidence="4">The sequence shown here is derived from an EMBL/GenBank/DDBJ whole genome shotgun (WGS) entry which is preliminary data.</text>
</comment>
<dbReference type="InterPro" id="IPR008978">
    <property type="entry name" value="HSP20-like_chaperone"/>
</dbReference>
<evidence type="ECO:0000313" key="5">
    <source>
        <dbReference type="Proteomes" id="UP001575181"/>
    </source>
</evidence>
<dbReference type="Gene3D" id="2.60.40.790">
    <property type="match status" value="1"/>
</dbReference>
<dbReference type="PROSITE" id="PS01031">
    <property type="entry name" value="SHSP"/>
    <property type="match status" value="1"/>
</dbReference>
<accession>A0ABV4TX45</accession>
<dbReference type="EMBL" id="JBGUAW010000006">
    <property type="protein sequence ID" value="MFA9461141.1"/>
    <property type="molecule type" value="Genomic_DNA"/>
</dbReference>
<dbReference type="Pfam" id="PF00011">
    <property type="entry name" value="HSP20"/>
    <property type="match status" value="1"/>
</dbReference>
<dbReference type="InterPro" id="IPR002068">
    <property type="entry name" value="A-crystallin/Hsp20_dom"/>
</dbReference>
<feature type="domain" description="SHSP" evidence="3">
    <location>
        <begin position="37"/>
        <end position="148"/>
    </location>
</feature>
<dbReference type="Proteomes" id="UP001575181">
    <property type="component" value="Unassembled WGS sequence"/>
</dbReference>
<proteinExistence type="inferred from homology"/>
<gene>
    <name evidence="4" type="ORF">ACERLL_09925</name>
</gene>
<evidence type="ECO:0000313" key="4">
    <source>
        <dbReference type="EMBL" id="MFA9461141.1"/>
    </source>
</evidence>
<name>A0ABV4TX45_9GAMM</name>
<sequence length="148" mass="16926">MALMRYDPWRTISQLQNEMNRLFESQLDSEESGDNGTVAADWRPAVDVQEDSANYTITADLPGVDPENIDVSLENGVLTIRGERQDDRRAESGEYKRVERIRGTFFRRFTLPDTADAENVKAKSRNGILEIVIPKQKEIQPRKIQVES</sequence>
<organism evidence="4 5">
    <name type="scientific">Thiohalorhabdus methylotrophus</name>
    <dbReference type="NCBI Taxonomy" id="3242694"/>
    <lineage>
        <taxon>Bacteria</taxon>
        <taxon>Pseudomonadati</taxon>
        <taxon>Pseudomonadota</taxon>
        <taxon>Gammaproteobacteria</taxon>
        <taxon>Thiohalorhabdales</taxon>
        <taxon>Thiohalorhabdaceae</taxon>
        <taxon>Thiohalorhabdus</taxon>
    </lineage>
</organism>
<protein>
    <submittedName>
        <fullName evidence="4">Hsp20/alpha crystallin family protein</fullName>
    </submittedName>
</protein>
<dbReference type="PANTHER" id="PTHR11527">
    <property type="entry name" value="HEAT-SHOCK PROTEIN 20 FAMILY MEMBER"/>
    <property type="match status" value="1"/>
</dbReference>
<comment type="similarity">
    <text evidence="1 2">Belongs to the small heat shock protein (HSP20) family.</text>
</comment>
<dbReference type="SUPFAM" id="SSF49764">
    <property type="entry name" value="HSP20-like chaperones"/>
    <property type="match status" value="1"/>
</dbReference>
<evidence type="ECO:0000256" key="2">
    <source>
        <dbReference type="RuleBase" id="RU003616"/>
    </source>
</evidence>
<keyword evidence="5" id="KW-1185">Reference proteome</keyword>
<dbReference type="CDD" id="cd06464">
    <property type="entry name" value="ACD_sHsps-like"/>
    <property type="match status" value="1"/>
</dbReference>